<dbReference type="InterPro" id="IPR036388">
    <property type="entry name" value="WH-like_DNA-bd_sf"/>
</dbReference>
<keyword evidence="2" id="KW-0238">DNA-binding</keyword>
<dbReference type="GO" id="GO:0006355">
    <property type="term" value="P:regulation of DNA-templated transcription"/>
    <property type="evidence" value="ECO:0007669"/>
    <property type="project" value="InterPro"/>
</dbReference>
<name>A0AAE3MID4_9FLAO</name>
<dbReference type="SMART" id="SM00421">
    <property type="entry name" value="HTH_LUXR"/>
    <property type="match status" value="1"/>
</dbReference>
<dbReference type="CDD" id="cd06170">
    <property type="entry name" value="LuxR_C_like"/>
    <property type="match status" value="1"/>
</dbReference>
<organism evidence="5 6">
    <name type="scientific">Lentiprolixibacter aurantiacus</name>
    <dbReference type="NCBI Taxonomy" id="2993939"/>
    <lineage>
        <taxon>Bacteria</taxon>
        <taxon>Pseudomonadati</taxon>
        <taxon>Bacteroidota</taxon>
        <taxon>Flavobacteriia</taxon>
        <taxon>Flavobacteriales</taxon>
        <taxon>Flavobacteriaceae</taxon>
        <taxon>Lentiprolixibacter</taxon>
    </lineage>
</organism>
<keyword evidence="6" id="KW-1185">Reference proteome</keyword>
<dbReference type="SUPFAM" id="SSF46894">
    <property type="entry name" value="C-terminal effector domain of the bipartite response regulators"/>
    <property type="match status" value="1"/>
</dbReference>
<comment type="caution">
    <text evidence="5">The sequence shown here is derived from an EMBL/GenBank/DDBJ whole genome shotgun (WGS) entry which is preliminary data.</text>
</comment>
<evidence type="ECO:0000256" key="3">
    <source>
        <dbReference type="ARBA" id="ARBA00023163"/>
    </source>
</evidence>
<evidence type="ECO:0000313" key="6">
    <source>
        <dbReference type="Proteomes" id="UP001207116"/>
    </source>
</evidence>
<dbReference type="Gene3D" id="1.10.10.10">
    <property type="entry name" value="Winged helix-like DNA-binding domain superfamily/Winged helix DNA-binding domain"/>
    <property type="match status" value="1"/>
</dbReference>
<proteinExistence type="predicted"/>
<dbReference type="PROSITE" id="PS00622">
    <property type="entry name" value="HTH_LUXR_1"/>
    <property type="match status" value="1"/>
</dbReference>
<dbReference type="Pfam" id="PF00196">
    <property type="entry name" value="GerE"/>
    <property type="match status" value="1"/>
</dbReference>
<dbReference type="EMBL" id="JAPFQP010000001">
    <property type="protein sequence ID" value="MCX2717979.1"/>
    <property type="molecule type" value="Genomic_DNA"/>
</dbReference>
<dbReference type="Proteomes" id="UP001207116">
    <property type="component" value="Unassembled WGS sequence"/>
</dbReference>
<dbReference type="GO" id="GO:0003677">
    <property type="term" value="F:DNA binding"/>
    <property type="evidence" value="ECO:0007669"/>
    <property type="project" value="UniProtKB-KW"/>
</dbReference>
<reference evidence="5" key="1">
    <citation type="submission" date="2022-11" db="EMBL/GenBank/DDBJ databases">
        <title>The characterization of three novel Bacteroidetes species and genomic analysis of their roles in tidal elemental geochemical cycles.</title>
        <authorList>
            <person name="Ma K.-J."/>
        </authorList>
    </citation>
    <scope>NUCLEOTIDE SEQUENCE</scope>
    <source>
        <strain evidence="5">M415</strain>
    </source>
</reference>
<keyword evidence="3" id="KW-0804">Transcription</keyword>
<dbReference type="PRINTS" id="PR00038">
    <property type="entry name" value="HTHLUXR"/>
</dbReference>
<protein>
    <submittedName>
        <fullName evidence="5">Helix-turn-helix transcriptional regulator</fullName>
    </submittedName>
</protein>
<keyword evidence="1" id="KW-0805">Transcription regulation</keyword>
<dbReference type="PROSITE" id="PS50043">
    <property type="entry name" value="HTH_LUXR_2"/>
    <property type="match status" value="1"/>
</dbReference>
<dbReference type="InterPro" id="IPR000792">
    <property type="entry name" value="Tscrpt_reg_LuxR_C"/>
</dbReference>
<dbReference type="AlphaFoldDB" id="A0AAE3MID4"/>
<sequence length="77" mass="8522">MPGKGTAVETDPTKLTQQERKIALHVLEDKTNKEIADALFISVSTVRTHINNLNKKLGVGDREALKVQLQQQFPPGD</sequence>
<dbReference type="PANTHER" id="PTHR44688">
    <property type="entry name" value="DNA-BINDING TRANSCRIPTIONAL ACTIVATOR DEVR_DOSR"/>
    <property type="match status" value="1"/>
</dbReference>
<evidence type="ECO:0000256" key="1">
    <source>
        <dbReference type="ARBA" id="ARBA00023015"/>
    </source>
</evidence>
<evidence type="ECO:0000256" key="2">
    <source>
        <dbReference type="ARBA" id="ARBA00023125"/>
    </source>
</evidence>
<dbReference type="PANTHER" id="PTHR44688:SF16">
    <property type="entry name" value="DNA-BINDING TRANSCRIPTIONAL ACTIVATOR DEVR_DOSR"/>
    <property type="match status" value="1"/>
</dbReference>
<accession>A0AAE3MID4</accession>
<feature type="domain" description="HTH luxR-type" evidence="4">
    <location>
        <begin position="8"/>
        <end position="72"/>
    </location>
</feature>
<dbReference type="InterPro" id="IPR016032">
    <property type="entry name" value="Sig_transdc_resp-reg_C-effctor"/>
</dbReference>
<evidence type="ECO:0000313" key="5">
    <source>
        <dbReference type="EMBL" id="MCX2717979.1"/>
    </source>
</evidence>
<gene>
    <name evidence="5" type="ORF">OO016_00065</name>
</gene>
<evidence type="ECO:0000259" key="4">
    <source>
        <dbReference type="PROSITE" id="PS50043"/>
    </source>
</evidence>